<comment type="caution">
    <text evidence="1">The sequence shown here is derived from an EMBL/GenBank/DDBJ whole genome shotgun (WGS) entry which is preliminary data.</text>
</comment>
<evidence type="ECO:0000313" key="1">
    <source>
        <dbReference type="EMBL" id="MBP5855955.1"/>
    </source>
</evidence>
<dbReference type="InterPro" id="IPR051239">
    <property type="entry name" value="2'-dNMP_N-hydrolase"/>
</dbReference>
<proteinExistence type="predicted"/>
<sequence>MRIYLAGPEVFHREAEAIGRAKAALCADHGHEGLFPLDADVPGAGLAAHAHGLAIYRADIAMMDRAEAIIANLTPFRGPHADPGTAFELGYMRAQGKPCLAYSCRPGLLADRLEGGESNAGERDADGLAIERFDMADNLMLEGAVHDSDGGGIETPPDGGDGDPYWDFRAFEACLRRLSALSGG</sequence>
<dbReference type="RefSeq" id="WP_210680516.1">
    <property type="nucleotide sequence ID" value="NZ_JAGMWN010000001.1"/>
</dbReference>
<dbReference type="Gene3D" id="3.40.50.450">
    <property type="match status" value="1"/>
</dbReference>
<dbReference type="GO" id="GO:0009159">
    <property type="term" value="P:deoxyribonucleoside monophosphate catabolic process"/>
    <property type="evidence" value="ECO:0007669"/>
    <property type="project" value="TreeGrafter"/>
</dbReference>
<accession>A0A8J7RWZ8</accession>
<dbReference type="Proteomes" id="UP000672602">
    <property type="component" value="Unassembled WGS sequence"/>
</dbReference>
<evidence type="ECO:0000313" key="2">
    <source>
        <dbReference type="Proteomes" id="UP000672602"/>
    </source>
</evidence>
<organism evidence="1 2">
    <name type="scientific">Marivibrio halodurans</name>
    <dbReference type="NCBI Taxonomy" id="2039722"/>
    <lineage>
        <taxon>Bacteria</taxon>
        <taxon>Pseudomonadati</taxon>
        <taxon>Pseudomonadota</taxon>
        <taxon>Alphaproteobacteria</taxon>
        <taxon>Rhodospirillales</taxon>
        <taxon>Rhodospirillaceae</taxon>
        <taxon>Marivibrio</taxon>
    </lineage>
</organism>
<protein>
    <submittedName>
        <fullName evidence="1">Nucleoside 2-deoxyribosyltransferase</fullName>
    </submittedName>
</protein>
<gene>
    <name evidence="1" type="ORF">KAJ83_02975</name>
</gene>
<dbReference type="PANTHER" id="PTHR15364:SF0">
    <property type="entry name" value="2'-DEOXYNUCLEOSIDE 5'-PHOSPHATE N-HYDROLASE 1"/>
    <property type="match status" value="1"/>
</dbReference>
<reference evidence="1" key="1">
    <citation type="submission" date="2021-04" db="EMBL/GenBank/DDBJ databases">
        <authorList>
            <person name="Zhang D.-C."/>
        </authorList>
    </citation>
    <scope>NUCLEOTIDE SEQUENCE</scope>
    <source>
        <strain evidence="1">CGMCC 1.15697</strain>
    </source>
</reference>
<dbReference type="PANTHER" id="PTHR15364">
    <property type="entry name" value="2'-DEOXYNUCLEOSIDE 5'-PHOSPHATE N-HYDROLASE 1"/>
    <property type="match status" value="1"/>
</dbReference>
<dbReference type="AlphaFoldDB" id="A0A8J7RWZ8"/>
<dbReference type="Pfam" id="PF05014">
    <property type="entry name" value="Nuc_deoxyrib_tr"/>
    <property type="match status" value="1"/>
</dbReference>
<dbReference type="InterPro" id="IPR007710">
    <property type="entry name" value="Nucleoside_deoxyribTrfase"/>
</dbReference>
<dbReference type="GO" id="GO:0070694">
    <property type="term" value="F:5-hydroxymethyl-dUMP N-hydrolase activity"/>
    <property type="evidence" value="ECO:0007669"/>
    <property type="project" value="TreeGrafter"/>
</dbReference>
<name>A0A8J7RWZ8_9PROT</name>
<dbReference type="EMBL" id="JAGMWN010000001">
    <property type="protein sequence ID" value="MBP5855955.1"/>
    <property type="molecule type" value="Genomic_DNA"/>
</dbReference>
<dbReference type="SUPFAM" id="SSF52309">
    <property type="entry name" value="N-(deoxy)ribosyltransferase-like"/>
    <property type="match status" value="1"/>
</dbReference>
<keyword evidence="2" id="KW-1185">Reference proteome</keyword>